<proteinExistence type="predicted"/>
<name>A0AAW2HMG5_9NEOP</name>
<dbReference type="AlphaFoldDB" id="A0AAW2HMG5"/>
<sequence>MELEKNPSKYGENYVEAETISNDDSEKSSLLEFHDLNLEENHCTEGVLKLKNLIEDLEASFRVSNAIDNSLLLKCILLEAENDNLKRIAREKNVKVNLCRSPVSLSSKSDYNKTNRLWKNKEGTNVQREIHGERGKAANSNLSKMQETIHKLEGELKDREKTVALLCEKYLYLKSNKNRMEIDF</sequence>
<evidence type="ECO:0000313" key="3">
    <source>
        <dbReference type="EMBL" id="KAL0271160.1"/>
    </source>
</evidence>
<accession>A0AAW2HMG5</accession>
<organism evidence="3">
    <name type="scientific">Menopon gallinae</name>
    <name type="common">poultry shaft louse</name>
    <dbReference type="NCBI Taxonomy" id="328185"/>
    <lineage>
        <taxon>Eukaryota</taxon>
        <taxon>Metazoa</taxon>
        <taxon>Ecdysozoa</taxon>
        <taxon>Arthropoda</taxon>
        <taxon>Hexapoda</taxon>
        <taxon>Insecta</taxon>
        <taxon>Pterygota</taxon>
        <taxon>Neoptera</taxon>
        <taxon>Paraneoptera</taxon>
        <taxon>Psocodea</taxon>
        <taxon>Troctomorpha</taxon>
        <taxon>Phthiraptera</taxon>
        <taxon>Amblycera</taxon>
        <taxon>Menoponidae</taxon>
        <taxon>Menopon</taxon>
    </lineage>
</organism>
<evidence type="ECO:0000256" key="1">
    <source>
        <dbReference type="SAM" id="Coils"/>
    </source>
</evidence>
<protein>
    <submittedName>
        <fullName evidence="3">Uncharacterized protein</fullName>
    </submittedName>
</protein>
<keyword evidence="1" id="KW-0175">Coiled coil</keyword>
<gene>
    <name evidence="3" type="ORF">PYX00_008347</name>
</gene>
<feature type="coiled-coil region" evidence="1">
    <location>
        <begin position="135"/>
        <end position="162"/>
    </location>
</feature>
<reference evidence="3" key="1">
    <citation type="journal article" date="2024" name="Gigascience">
        <title>Chromosome-level genome of the poultry shaft louse Menopon gallinae provides insight into the host-switching and adaptive evolution of parasitic lice.</title>
        <authorList>
            <person name="Xu Y."/>
            <person name="Ma L."/>
            <person name="Liu S."/>
            <person name="Liang Y."/>
            <person name="Liu Q."/>
            <person name="He Z."/>
            <person name="Tian L."/>
            <person name="Duan Y."/>
            <person name="Cai W."/>
            <person name="Li H."/>
            <person name="Song F."/>
        </authorList>
    </citation>
    <scope>NUCLEOTIDE SEQUENCE</scope>
    <source>
        <strain evidence="3">Cailab_2023a</strain>
    </source>
</reference>
<evidence type="ECO:0000256" key="2">
    <source>
        <dbReference type="SAM" id="MobiDB-lite"/>
    </source>
</evidence>
<feature type="region of interest" description="Disordered" evidence="2">
    <location>
        <begin position="1"/>
        <end position="24"/>
    </location>
</feature>
<comment type="caution">
    <text evidence="3">The sequence shown here is derived from an EMBL/GenBank/DDBJ whole genome shotgun (WGS) entry which is preliminary data.</text>
</comment>
<dbReference type="EMBL" id="JARGDH010000004">
    <property type="protein sequence ID" value="KAL0271160.1"/>
    <property type="molecule type" value="Genomic_DNA"/>
</dbReference>